<dbReference type="Gene3D" id="3.80.10.10">
    <property type="entry name" value="Ribonuclease Inhibitor"/>
    <property type="match status" value="1"/>
</dbReference>
<dbReference type="GO" id="GO:0006952">
    <property type="term" value="P:defense response"/>
    <property type="evidence" value="ECO:0007669"/>
    <property type="project" value="InterPro"/>
</dbReference>
<gene>
    <name evidence="2" type="ORF">WN944_015502</name>
</gene>
<evidence type="ECO:0000259" key="1">
    <source>
        <dbReference type="PROSITE" id="PS50104"/>
    </source>
</evidence>
<dbReference type="PANTHER" id="PTHR11017">
    <property type="entry name" value="LEUCINE-RICH REPEAT-CONTAINING PROTEIN"/>
    <property type="match status" value="1"/>
</dbReference>
<dbReference type="InterPro" id="IPR035897">
    <property type="entry name" value="Toll_tir_struct_dom_sf"/>
</dbReference>
<protein>
    <recommendedName>
        <fullName evidence="1">TIR domain-containing protein</fullName>
    </recommendedName>
</protein>
<evidence type="ECO:0000313" key="2">
    <source>
        <dbReference type="EMBL" id="KAK9200305.1"/>
    </source>
</evidence>
<dbReference type="Gene3D" id="3.40.50.10140">
    <property type="entry name" value="Toll/interleukin-1 receptor homology (TIR) domain"/>
    <property type="match status" value="1"/>
</dbReference>
<dbReference type="PRINTS" id="PR00364">
    <property type="entry name" value="DISEASERSIST"/>
</dbReference>
<proteinExistence type="predicted"/>
<name>A0AAP0MCM1_9ROSI</name>
<dbReference type="InterPro" id="IPR044974">
    <property type="entry name" value="Disease_R_plants"/>
</dbReference>
<dbReference type="Gene3D" id="1.10.8.430">
    <property type="entry name" value="Helical domain of apoptotic protease-activating factors"/>
    <property type="match status" value="1"/>
</dbReference>
<dbReference type="PROSITE" id="PS50104">
    <property type="entry name" value="TIR"/>
    <property type="match status" value="1"/>
</dbReference>
<dbReference type="InterPro" id="IPR027417">
    <property type="entry name" value="P-loop_NTPase"/>
</dbReference>
<dbReference type="SUPFAM" id="SSF52058">
    <property type="entry name" value="L domain-like"/>
    <property type="match status" value="1"/>
</dbReference>
<sequence>MIFLGDEISESLVNAIEASAVSVIVFSEGYASSRWCLDELVKILECKKEYAQIVIPVFYRVDPSDLVGVESRVEEIESLLGAQSKDVYALGIWGIGGIGKTTIARATFDKISSGFEGSCFLENVREDGHAFKQNHPEVGYEKFSSKVMKYAQGVPLALKVLGCFLYEREKEVWESAINKLQRILHPSILEGTEKIEGICLDMSKVKEFHLNPSTFTKMPKLRFLKFYSSSFNGENKCKMSYLQDPGFAEVKYLHWHGYPLKSLPSNLSAEKLVLLEVPDNDIEQLWDCVKHYSKLNQIIHTACHKLIAKIPNPTLMPRLNKLVILNLRGSKSLKSLPSGIFNLEFLTKLDLSGCSKLKRLPEISSGSDT</sequence>
<dbReference type="InterPro" id="IPR042197">
    <property type="entry name" value="Apaf_helical"/>
</dbReference>
<dbReference type="Proteomes" id="UP001428341">
    <property type="component" value="Unassembled WGS sequence"/>
</dbReference>
<dbReference type="GO" id="GO:0007165">
    <property type="term" value="P:signal transduction"/>
    <property type="evidence" value="ECO:0007669"/>
    <property type="project" value="InterPro"/>
</dbReference>
<dbReference type="Pfam" id="PF01582">
    <property type="entry name" value="TIR"/>
    <property type="match status" value="1"/>
</dbReference>
<dbReference type="InterPro" id="IPR032675">
    <property type="entry name" value="LRR_dom_sf"/>
</dbReference>
<dbReference type="AlphaFoldDB" id="A0AAP0MCM1"/>
<comment type="caution">
    <text evidence="2">The sequence shown here is derived from an EMBL/GenBank/DDBJ whole genome shotgun (WGS) entry which is preliminary data.</text>
</comment>
<dbReference type="PANTHER" id="PTHR11017:SF570">
    <property type="entry name" value="DISEASE RESISTANCE PROTEIN (TIR-NBS CLASS)-RELATED"/>
    <property type="match status" value="1"/>
</dbReference>
<dbReference type="SUPFAM" id="SSF52540">
    <property type="entry name" value="P-loop containing nucleoside triphosphate hydrolases"/>
    <property type="match status" value="1"/>
</dbReference>
<keyword evidence="3" id="KW-1185">Reference proteome</keyword>
<dbReference type="EMBL" id="JBCGBO010000005">
    <property type="protein sequence ID" value="KAK9200305.1"/>
    <property type="molecule type" value="Genomic_DNA"/>
</dbReference>
<evidence type="ECO:0000313" key="3">
    <source>
        <dbReference type="Proteomes" id="UP001428341"/>
    </source>
</evidence>
<organism evidence="2 3">
    <name type="scientific">Citrus x changshan-huyou</name>
    <dbReference type="NCBI Taxonomy" id="2935761"/>
    <lineage>
        <taxon>Eukaryota</taxon>
        <taxon>Viridiplantae</taxon>
        <taxon>Streptophyta</taxon>
        <taxon>Embryophyta</taxon>
        <taxon>Tracheophyta</taxon>
        <taxon>Spermatophyta</taxon>
        <taxon>Magnoliopsida</taxon>
        <taxon>eudicotyledons</taxon>
        <taxon>Gunneridae</taxon>
        <taxon>Pentapetalae</taxon>
        <taxon>rosids</taxon>
        <taxon>malvids</taxon>
        <taxon>Sapindales</taxon>
        <taxon>Rutaceae</taxon>
        <taxon>Aurantioideae</taxon>
        <taxon>Citrus</taxon>
    </lineage>
</organism>
<feature type="domain" description="TIR" evidence="1">
    <location>
        <begin position="1"/>
        <end position="111"/>
    </location>
</feature>
<reference evidence="2 3" key="1">
    <citation type="submission" date="2024-05" db="EMBL/GenBank/DDBJ databases">
        <title>Haplotype-resolved chromosome-level genome assembly of Huyou (Citrus changshanensis).</title>
        <authorList>
            <person name="Miao C."/>
            <person name="Chen W."/>
            <person name="Wu Y."/>
            <person name="Wang L."/>
            <person name="Zhao S."/>
            <person name="Grierson D."/>
            <person name="Xu C."/>
            <person name="Chen K."/>
        </authorList>
    </citation>
    <scope>NUCLEOTIDE SEQUENCE [LARGE SCALE GENOMIC DNA]</scope>
    <source>
        <strain evidence="2">01-14</strain>
        <tissue evidence="2">Leaf</tissue>
    </source>
</reference>
<accession>A0AAP0MCM1</accession>
<dbReference type="InterPro" id="IPR000157">
    <property type="entry name" value="TIR_dom"/>
</dbReference>
<dbReference type="SUPFAM" id="SSF52200">
    <property type="entry name" value="Toll/Interleukin receptor TIR domain"/>
    <property type="match status" value="1"/>
</dbReference>